<name>A0A3B1BB68_9ZZZZ</name>
<dbReference type="SUPFAM" id="SSF52833">
    <property type="entry name" value="Thioredoxin-like"/>
    <property type="match status" value="1"/>
</dbReference>
<gene>
    <name evidence="2" type="ORF">MNBD_GAMMA25-2031</name>
</gene>
<dbReference type="AlphaFoldDB" id="A0A3B1BB68"/>
<organism evidence="2">
    <name type="scientific">hydrothermal vent metagenome</name>
    <dbReference type="NCBI Taxonomy" id="652676"/>
    <lineage>
        <taxon>unclassified sequences</taxon>
        <taxon>metagenomes</taxon>
        <taxon>ecological metagenomes</taxon>
    </lineage>
</organism>
<evidence type="ECO:0000256" key="1">
    <source>
        <dbReference type="ARBA" id="ARBA00023002"/>
    </source>
</evidence>
<dbReference type="Pfam" id="PF03960">
    <property type="entry name" value="ArsC"/>
    <property type="match status" value="1"/>
</dbReference>
<dbReference type="CDD" id="cd03034">
    <property type="entry name" value="ArsC_ArsC"/>
    <property type="match status" value="1"/>
</dbReference>
<evidence type="ECO:0000313" key="2">
    <source>
        <dbReference type="EMBL" id="VAX09243.1"/>
    </source>
</evidence>
<dbReference type="Gene3D" id="3.40.30.10">
    <property type="entry name" value="Glutaredoxin"/>
    <property type="match status" value="1"/>
</dbReference>
<protein>
    <submittedName>
        <fullName evidence="2">Uncharacterized protein YfgD, not an arsenate reductase</fullName>
    </submittedName>
</protein>
<dbReference type="NCBIfam" id="TIGR00014">
    <property type="entry name" value="arsC"/>
    <property type="match status" value="1"/>
</dbReference>
<dbReference type="GO" id="GO:0008794">
    <property type="term" value="F:arsenate reductase (glutaredoxin) activity"/>
    <property type="evidence" value="ECO:0007669"/>
    <property type="project" value="InterPro"/>
</dbReference>
<dbReference type="PROSITE" id="PS51353">
    <property type="entry name" value="ARSC"/>
    <property type="match status" value="1"/>
</dbReference>
<dbReference type="InterPro" id="IPR006660">
    <property type="entry name" value="Arsenate_reductase-like"/>
</dbReference>
<reference evidence="2" key="1">
    <citation type="submission" date="2018-06" db="EMBL/GenBank/DDBJ databases">
        <authorList>
            <person name="Zhirakovskaya E."/>
        </authorList>
    </citation>
    <scope>NUCLEOTIDE SEQUENCE</scope>
</reference>
<sequence length="118" mass="12865">MLVSIFHNPRCSKSRAAMAALEEHGIDAETVLYLDAPPTAVELAEVIGKLGIEAKALIRFGESRAKELGISVADERSAMAWITLMVENPILIERPIVITADKAAIGRPLERVLDLFDL</sequence>
<dbReference type="InterPro" id="IPR036249">
    <property type="entry name" value="Thioredoxin-like_sf"/>
</dbReference>
<dbReference type="InterPro" id="IPR006659">
    <property type="entry name" value="Arsenate_reductase"/>
</dbReference>
<accession>A0A3B1BB68</accession>
<dbReference type="PANTHER" id="PTHR30041:SF4">
    <property type="entry name" value="ARSENATE REDUCTASE"/>
    <property type="match status" value="1"/>
</dbReference>
<dbReference type="EMBL" id="UOFY01000033">
    <property type="protein sequence ID" value="VAX09243.1"/>
    <property type="molecule type" value="Genomic_DNA"/>
</dbReference>
<keyword evidence="1" id="KW-0560">Oxidoreductase</keyword>
<proteinExistence type="predicted"/>
<dbReference type="PANTHER" id="PTHR30041">
    <property type="entry name" value="ARSENATE REDUCTASE"/>
    <property type="match status" value="1"/>
</dbReference>